<dbReference type="InterPro" id="IPR001763">
    <property type="entry name" value="Rhodanese-like_dom"/>
</dbReference>
<dbReference type="InterPro" id="IPR050214">
    <property type="entry name" value="Cys_Synth/Cystath_Beta-Synth"/>
</dbReference>
<feature type="domain" description="Rhodanese" evidence="1">
    <location>
        <begin position="395"/>
        <end position="518"/>
    </location>
</feature>
<name>A0A0B2WM67_METAS</name>
<dbReference type="Gene3D" id="3.40.250.10">
    <property type="entry name" value="Rhodanese-like domain"/>
    <property type="match status" value="1"/>
</dbReference>
<dbReference type="AlphaFoldDB" id="A0A0B2WM67"/>
<dbReference type="GeneID" id="63741552"/>
<dbReference type="InterPro" id="IPR036873">
    <property type="entry name" value="Rhodanese-like_dom_sf"/>
</dbReference>
<dbReference type="HOGENOM" id="CLU_039949_1_0_1"/>
<dbReference type="SUPFAM" id="SSF53686">
    <property type="entry name" value="Tryptophan synthase beta subunit-like PLP-dependent enzymes"/>
    <property type="match status" value="1"/>
</dbReference>
<dbReference type="Proteomes" id="UP000030816">
    <property type="component" value="Unassembled WGS sequence"/>
</dbReference>
<evidence type="ECO:0000259" key="1">
    <source>
        <dbReference type="PROSITE" id="PS50206"/>
    </source>
</evidence>
<evidence type="ECO:0000313" key="2">
    <source>
        <dbReference type="EMBL" id="KHN95048.1"/>
    </source>
</evidence>
<dbReference type="InterPro" id="IPR001926">
    <property type="entry name" value="TrpB-like_PALP"/>
</dbReference>
<sequence length="538" mass="58852">MAGINHLNVYSGPDSVRDYFDPEYQPLLPLVEIPECLNPYRADGVRIYAKMMSMHPATNVKVMPAMNLLEKGVEKGKTTTVVESSSGSTVISMAMVARAFHGINDVNAFLSNKTSETKLRLMQFFGLSVTLFGGPAQPTPVDERGGIRAASRKAAESASAYSPNQYQNHDNWKAHVRWTGPQIHKQLPDINVIVAPMGTCGTMTGLGTYFKEAKPSVCRVAVCTAAGERVPGPREYSLLNKVEFPYKDAVDALEHVGAKESYSLSMDLTRQGIVCGPSSGLALQGLFQRVEKKKQDGSLSQLAGPDGDINCVFICSDLPYQYLNEYFQKLGPEKFSPLKNERLRTVDLYRYDDAWEKSALDALATYFTIQPTASDCTVLSLAASGELELRKHVAPMPNTQVLDFRRAVDFDGFHLPSSVNVPLETLREGAARGSPFANPVDDCTMLEELWLELEGLFTTQDKNGKRNLGAETLISILKNKRVLTVCYDGDCARVANSVLRHRGIQAASISGGIAALSKVQLFNNDVAQQASHVVSVEA</sequence>
<dbReference type="SUPFAM" id="SSF52821">
    <property type="entry name" value="Rhodanese/Cell cycle control phosphatase"/>
    <property type="match status" value="1"/>
</dbReference>
<gene>
    <name evidence="2" type="ORF">MAM_07097</name>
</gene>
<dbReference type="Pfam" id="PF00581">
    <property type="entry name" value="Rhodanese"/>
    <property type="match status" value="1"/>
</dbReference>
<protein>
    <submittedName>
        <fullName evidence="2">Pyridoxal phosphate-dependent enzyme, beta subunit</fullName>
    </submittedName>
</protein>
<dbReference type="PROSITE" id="PS50206">
    <property type="entry name" value="RHODANESE_3"/>
    <property type="match status" value="1"/>
</dbReference>
<dbReference type="STRING" id="1081103.A0A0B2WM67"/>
<reference evidence="2 3" key="1">
    <citation type="journal article" date="2014" name="Proc. Natl. Acad. Sci. U.S.A.">
        <title>Trajectory and genomic determinants of fungal-pathogen speciation and host adaptation.</title>
        <authorList>
            <person name="Hu X."/>
            <person name="Xiao G."/>
            <person name="Zheng P."/>
            <person name="Shang Y."/>
            <person name="Su Y."/>
            <person name="Zhang X."/>
            <person name="Liu X."/>
            <person name="Zhan S."/>
            <person name="St Leger R.J."/>
            <person name="Wang C."/>
        </authorList>
    </citation>
    <scope>NUCLEOTIDE SEQUENCE [LARGE SCALE GENOMIC DNA]</scope>
    <source>
        <strain evidence="2 3">ARSEF 1941</strain>
    </source>
</reference>
<dbReference type="PANTHER" id="PTHR10314">
    <property type="entry name" value="CYSTATHIONINE BETA-SYNTHASE"/>
    <property type="match status" value="1"/>
</dbReference>
<accession>A0A0B2WM67</accession>
<keyword evidence="3" id="KW-1185">Reference proteome</keyword>
<comment type="caution">
    <text evidence="2">The sequence shown here is derived from an EMBL/GenBank/DDBJ whole genome shotgun (WGS) entry which is preliminary data.</text>
</comment>
<dbReference type="OrthoDB" id="10259545at2759"/>
<evidence type="ECO:0000313" key="3">
    <source>
        <dbReference type="Proteomes" id="UP000030816"/>
    </source>
</evidence>
<dbReference type="RefSeq" id="XP_040676114.1">
    <property type="nucleotide sequence ID" value="XM_040825895.1"/>
</dbReference>
<dbReference type="InterPro" id="IPR036052">
    <property type="entry name" value="TrpB-like_PALP_sf"/>
</dbReference>
<dbReference type="FunFam" id="3.40.50.1100:FF:000058">
    <property type="entry name" value="Cysteine synthase B, putative"/>
    <property type="match status" value="1"/>
</dbReference>
<organism evidence="2 3">
    <name type="scientific">Metarhizium album (strain ARSEF 1941)</name>
    <dbReference type="NCBI Taxonomy" id="1081103"/>
    <lineage>
        <taxon>Eukaryota</taxon>
        <taxon>Fungi</taxon>
        <taxon>Dikarya</taxon>
        <taxon>Ascomycota</taxon>
        <taxon>Pezizomycotina</taxon>
        <taxon>Sordariomycetes</taxon>
        <taxon>Hypocreomycetidae</taxon>
        <taxon>Hypocreales</taxon>
        <taxon>Clavicipitaceae</taxon>
        <taxon>Metarhizium</taxon>
    </lineage>
</organism>
<dbReference type="EMBL" id="AZHE01000027">
    <property type="protein sequence ID" value="KHN95048.1"/>
    <property type="molecule type" value="Genomic_DNA"/>
</dbReference>
<dbReference type="Pfam" id="PF00291">
    <property type="entry name" value="PALP"/>
    <property type="match status" value="1"/>
</dbReference>
<dbReference type="SMART" id="SM00450">
    <property type="entry name" value="RHOD"/>
    <property type="match status" value="1"/>
</dbReference>
<proteinExistence type="predicted"/>
<dbReference type="Gene3D" id="3.40.50.1100">
    <property type="match status" value="2"/>
</dbReference>
<dbReference type="CDD" id="cd00158">
    <property type="entry name" value="RHOD"/>
    <property type="match status" value="1"/>
</dbReference>